<dbReference type="Proteomes" id="UP001210925">
    <property type="component" value="Unassembled WGS sequence"/>
</dbReference>
<dbReference type="PANTHER" id="PTHR45923:SF2">
    <property type="entry name" value="PROTEIN SEY1"/>
    <property type="match status" value="1"/>
</dbReference>
<evidence type="ECO:0000256" key="8">
    <source>
        <dbReference type="HAMAP-Rule" id="MF_03109"/>
    </source>
</evidence>
<evidence type="ECO:0000256" key="5">
    <source>
        <dbReference type="ARBA" id="ARBA00022989"/>
    </source>
</evidence>
<dbReference type="GO" id="GO:0005789">
    <property type="term" value="C:endoplasmic reticulum membrane"/>
    <property type="evidence" value="ECO:0007669"/>
    <property type="project" value="UniProtKB-SubCell"/>
</dbReference>
<feature type="binding site" evidence="8">
    <location>
        <begin position="78"/>
        <end position="85"/>
    </location>
    <ligand>
        <name>GTP</name>
        <dbReference type="ChEBI" id="CHEBI:37565"/>
    </ligand>
</feature>
<comment type="similarity">
    <text evidence="8">Belongs to the TRAFAC class dynamin-like GTPase superfamily. GB1/RHD3 GTPase family. RHD3 subfamily.</text>
</comment>
<comment type="subcellular location">
    <subcellularLocation>
        <location evidence="8">Endoplasmic reticulum membrane</location>
        <topology evidence="8">Multi-pass membrane protein</topology>
    </subcellularLocation>
    <text evidence="8">Enriched in the cortical ER. Concentrated in punctae along the ER tubules.</text>
</comment>
<sequence>MAYTQRAIINKHAGREAEAEKDFAKGVYYLTVGAQYGNEVAQAMVKNNPYAKFEADNPASVWSLNDAGFDYSVIAVFGSQSTGKSTLLNHLFSTTFDVMNAETGRSQTTKGIWMSKTPTANMLVLDVEGTDGRERGEDQDFERKSALFSLATAEVVIVNMWEQTVGLYNGANMSLLRTVLEVNLQLFQKNGTSKTCLFFVLRDSTAQAPLEKLAETLKTDLEKLWTGISKPPGKENALISDYFDFSFARVAHKIYAADKFAADMLEIKERFFNKAHPEYVLKSKYHKGIPADGFHHFAKSIWDKILANKDLDLPTQQQLLAQYRCDEIAKQIFTTFNGTLQSFKPLLDSGLIVSDFGQQSNTIISTSFDKDAQRYHSETYKAKRLEFIEKMHSSLHVYFLQQLRNLHKKCIGLFQKTIADKLRGDDSHFSVKLEESQNVAKQEFMQVCKEACIKDANWTYDQYYTAFLKDIEELSAQKREEALNRLSKSIEKTMLTKLAEPVVVLLNDAPNDLWTKAVEILSNVIEETKRLSEVKLSELGVSEDVVQVSVLTMKHQAWELLLKVAKDEVADVQILEKLRRRFESQFRYDDKGLPRVWKPTDDIDSLFAVSKEKAEQLLTLISKFDVPTSSLDQDIVQNSDFDVSSFQIISPTRQQVVRERFGKEADGLYVEAKRSTVASRAVIPPWFIVMTIALGWNEFLAILRNPLLTLLFLIAIATSYLIYYTKMGGPVLQVVKASTREVGNQVKEQLKSSGYDLDTMIPSAKDYISKIVNGTQPQAGGDEIEMESITQEKKEQ</sequence>
<dbReference type="EMBL" id="JADGKB010000028">
    <property type="protein sequence ID" value="KAJ3258360.1"/>
    <property type="molecule type" value="Genomic_DNA"/>
</dbReference>
<evidence type="ECO:0000256" key="4">
    <source>
        <dbReference type="ARBA" id="ARBA00022824"/>
    </source>
</evidence>
<dbReference type="GO" id="GO:0016320">
    <property type="term" value="P:endoplasmic reticulum membrane fusion"/>
    <property type="evidence" value="ECO:0007669"/>
    <property type="project" value="TreeGrafter"/>
</dbReference>
<evidence type="ECO:0000256" key="1">
    <source>
        <dbReference type="ARBA" id="ARBA00022692"/>
    </source>
</evidence>
<evidence type="ECO:0000256" key="6">
    <source>
        <dbReference type="ARBA" id="ARBA00023134"/>
    </source>
</evidence>
<feature type="topological domain" description="Cytoplasmic" evidence="8">
    <location>
        <begin position="728"/>
        <end position="796"/>
    </location>
</feature>
<feature type="topological domain" description="Cytoplasmic" evidence="8">
    <location>
        <begin position="1"/>
        <end position="682"/>
    </location>
</feature>
<keyword evidence="2 8" id="KW-0547">Nucleotide-binding</keyword>
<keyword evidence="4 8" id="KW-0256">Endoplasmic reticulum</keyword>
<feature type="transmembrane region" description="Helical" evidence="10">
    <location>
        <begin position="707"/>
        <end position="724"/>
    </location>
</feature>
<dbReference type="PROSITE" id="PS51715">
    <property type="entry name" value="G_GB1_RHD3"/>
    <property type="match status" value="1"/>
</dbReference>
<dbReference type="Pfam" id="PF05879">
    <property type="entry name" value="RHD3_GTPase"/>
    <property type="match status" value="1"/>
</dbReference>
<keyword evidence="1 8" id="KW-0812">Transmembrane</keyword>
<evidence type="ECO:0000256" key="7">
    <source>
        <dbReference type="ARBA" id="ARBA00023136"/>
    </source>
</evidence>
<keyword evidence="6 8" id="KW-0342">GTP-binding</keyword>
<evidence type="ECO:0000256" key="9">
    <source>
        <dbReference type="SAM" id="MobiDB-lite"/>
    </source>
</evidence>
<keyword evidence="13" id="KW-1185">Reference proteome</keyword>
<evidence type="ECO:0000256" key="2">
    <source>
        <dbReference type="ARBA" id="ARBA00022741"/>
    </source>
</evidence>
<dbReference type="Gene3D" id="3.40.50.300">
    <property type="entry name" value="P-loop containing nucleotide triphosphate hydrolases"/>
    <property type="match status" value="1"/>
</dbReference>
<keyword evidence="5 8" id="KW-1133">Transmembrane helix</keyword>
<dbReference type="InterPro" id="IPR008803">
    <property type="entry name" value="RHD3/Sey1"/>
</dbReference>
<keyword evidence="7 8" id="KW-0472">Membrane</keyword>
<dbReference type="GO" id="GO:0005525">
    <property type="term" value="F:GTP binding"/>
    <property type="evidence" value="ECO:0007669"/>
    <property type="project" value="UniProtKB-UniRule"/>
</dbReference>
<accession>A0AAD5UHK4</accession>
<dbReference type="SUPFAM" id="SSF52540">
    <property type="entry name" value="P-loop containing nucleoside triphosphate hydrolases"/>
    <property type="match status" value="1"/>
</dbReference>
<proteinExistence type="inferred from homology"/>
<dbReference type="PANTHER" id="PTHR45923">
    <property type="entry name" value="PROTEIN SEY1"/>
    <property type="match status" value="1"/>
</dbReference>
<evidence type="ECO:0000313" key="13">
    <source>
        <dbReference type="Proteomes" id="UP001210925"/>
    </source>
</evidence>
<evidence type="ECO:0000313" key="12">
    <source>
        <dbReference type="EMBL" id="KAJ3258360.1"/>
    </source>
</evidence>
<dbReference type="AlphaFoldDB" id="A0AAD5UHK4"/>
<organism evidence="12 13">
    <name type="scientific">Boothiomyces macroporosus</name>
    <dbReference type="NCBI Taxonomy" id="261099"/>
    <lineage>
        <taxon>Eukaryota</taxon>
        <taxon>Fungi</taxon>
        <taxon>Fungi incertae sedis</taxon>
        <taxon>Chytridiomycota</taxon>
        <taxon>Chytridiomycota incertae sedis</taxon>
        <taxon>Chytridiomycetes</taxon>
        <taxon>Rhizophydiales</taxon>
        <taxon>Terramycetaceae</taxon>
        <taxon>Boothiomyces</taxon>
    </lineage>
</organism>
<feature type="topological domain" description="Lumenal" evidence="8">
    <location>
        <begin position="704"/>
        <end position="706"/>
    </location>
</feature>
<dbReference type="Pfam" id="PF20428">
    <property type="entry name" value="Sey1_3HB"/>
    <property type="match status" value="1"/>
</dbReference>
<evidence type="ECO:0000259" key="11">
    <source>
        <dbReference type="PROSITE" id="PS51715"/>
    </source>
</evidence>
<evidence type="ECO:0000256" key="10">
    <source>
        <dbReference type="SAM" id="Phobius"/>
    </source>
</evidence>
<dbReference type="InterPro" id="IPR030386">
    <property type="entry name" value="G_GB1_RHD3_dom"/>
</dbReference>
<name>A0AAD5UHK4_9FUNG</name>
<dbReference type="FunFam" id="3.40.50.300:FF:000727">
    <property type="entry name" value="Protein SEY1 homolog"/>
    <property type="match status" value="1"/>
</dbReference>
<dbReference type="CDD" id="cd01851">
    <property type="entry name" value="GBP"/>
    <property type="match status" value="1"/>
</dbReference>
<comment type="caution">
    <text evidence="12">The sequence shown here is derived from an EMBL/GenBank/DDBJ whole genome shotgun (WGS) entry which is preliminary data.</text>
</comment>
<keyword evidence="3 8" id="KW-0378">Hydrolase</keyword>
<dbReference type="InterPro" id="IPR027417">
    <property type="entry name" value="P-loop_NTPase"/>
</dbReference>
<dbReference type="GO" id="GO:0003924">
    <property type="term" value="F:GTPase activity"/>
    <property type="evidence" value="ECO:0007669"/>
    <property type="project" value="UniProtKB-UniRule"/>
</dbReference>
<feature type="region of interest" description="Disordered" evidence="9">
    <location>
        <begin position="774"/>
        <end position="796"/>
    </location>
</feature>
<dbReference type="InterPro" id="IPR046758">
    <property type="entry name" value="Sey1/RHD3-like_3HB"/>
</dbReference>
<protein>
    <submittedName>
        <fullName evidence="12">Dynamin-like GTPase that mediates homotypic ER fusion</fullName>
    </submittedName>
</protein>
<feature type="domain" description="GB1/RHD3-type G" evidence="11">
    <location>
        <begin position="68"/>
        <end position="285"/>
    </location>
</feature>
<reference evidence="12" key="1">
    <citation type="submission" date="2020-05" db="EMBL/GenBank/DDBJ databases">
        <title>Phylogenomic resolution of chytrid fungi.</title>
        <authorList>
            <person name="Stajich J.E."/>
            <person name="Amses K."/>
            <person name="Simmons R."/>
            <person name="Seto K."/>
            <person name="Myers J."/>
            <person name="Bonds A."/>
            <person name="Quandt C.A."/>
            <person name="Barry K."/>
            <person name="Liu P."/>
            <person name="Grigoriev I."/>
            <person name="Longcore J.E."/>
            <person name="James T.Y."/>
        </authorList>
    </citation>
    <scope>NUCLEOTIDE SEQUENCE</scope>
    <source>
        <strain evidence="12">PLAUS21</strain>
    </source>
</reference>
<gene>
    <name evidence="8 12" type="primary">SEY1</name>
    <name evidence="12" type="ORF">HK103_003648</name>
</gene>
<evidence type="ECO:0000256" key="3">
    <source>
        <dbReference type="ARBA" id="ARBA00022801"/>
    </source>
</evidence>
<dbReference type="HAMAP" id="MF_03109">
    <property type="entry name" value="Sey1"/>
    <property type="match status" value="1"/>
</dbReference>